<protein>
    <submittedName>
        <fullName evidence="1">Uncharacterized protein</fullName>
    </submittedName>
</protein>
<evidence type="ECO:0000313" key="1">
    <source>
        <dbReference type="EMBL" id="KAH7929038.1"/>
    </source>
</evidence>
<comment type="caution">
    <text evidence="1">The sequence shown here is derived from an EMBL/GenBank/DDBJ whole genome shotgun (WGS) entry which is preliminary data.</text>
</comment>
<dbReference type="Proteomes" id="UP000790709">
    <property type="component" value="Unassembled WGS sequence"/>
</dbReference>
<gene>
    <name evidence="1" type="ORF">BV22DRAFT_1126115</name>
</gene>
<sequence length="580" mass="64478">MSDILHDPLMLDTWLAKHATELDTTEPDYSFVRLWRDAWGDESGGRTFERRTVSRDPPDVRVECATPETYWVMKSSSFAKGFFGLGVSDIFVRQDYVDLAGHMITNVVTPTRDLPVSSSDDTVRTMTSMVSPFVSRLPPTRVPPQIMVVTGSPGVGKTAFLYVLLAFRLNARQPTLFQRAPNSLLFFTEQHLYHIRDLDDVGADFLATALPPPTWCLVDSNRALPTVPPVVAELNTTVVQATSPRRVGLEWLSKTGFRHVKLYMRPWTVAELILARGLQLGGRCAAPSERDLATFAERYISSARSAYRSAAMDHGELIEDQLGLLDYKSFEGMITHAASLDALDISDDIIAFIPGPSYCDFTCTIPTRYLVRAVLRAICAGEGSDARDLYRVLVRIPKLRGAAGYLLEDIVRDAVPAGGSWRVERLATAPRGAWGHWLREDATFWLTVTTSPTCLTISPDKPTTAPGHGPPKVKYYGAGSKQLDDGYFYVPTSSIEATCDAFFYTERGRSATVFQCSDGREHDVDTRGLGFLEGLGVERVVYVGVIPPGRNTLFKMRLDVDPRLRDLVKERYVIEFPCSP</sequence>
<accession>A0ACB8BW00</accession>
<organism evidence="1 2">
    <name type="scientific">Leucogyrophana mollusca</name>
    <dbReference type="NCBI Taxonomy" id="85980"/>
    <lineage>
        <taxon>Eukaryota</taxon>
        <taxon>Fungi</taxon>
        <taxon>Dikarya</taxon>
        <taxon>Basidiomycota</taxon>
        <taxon>Agaricomycotina</taxon>
        <taxon>Agaricomycetes</taxon>
        <taxon>Agaricomycetidae</taxon>
        <taxon>Boletales</taxon>
        <taxon>Boletales incertae sedis</taxon>
        <taxon>Leucogyrophana</taxon>
    </lineage>
</organism>
<keyword evidence="2" id="KW-1185">Reference proteome</keyword>
<evidence type="ECO:0000313" key="2">
    <source>
        <dbReference type="Proteomes" id="UP000790709"/>
    </source>
</evidence>
<name>A0ACB8BW00_9AGAM</name>
<reference evidence="1" key="1">
    <citation type="journal article" date="2021" name="New Phytol.">
        <title>Evolutionary innovations through gain and loss of genes in the ectomycorrhizal Boletales.</title>
        <authorList>
            <person name="Wu G."/>
            <person name="Miyauchi S."/>
            <person name="Morin E."/>
            <person name="Kuo A."/>
            <person name="Drula E."/>
            <person name="Varga T."/>
            <person name="Kohler A."/>
            <person name="Feng B."/>
            <person name="Cao Y."/>
            <person name="Lipzen A."/>
            <person name="Daum C."/>
            <person name="Hundley H."/>
            <person name="Pangilinan J."/>
            <person name="Johnson J."/>
            <person name="Barry K."/>
            <person name="LaButti K."/>
            <person name="Ng V."/>
            <person name="Ahrendt S."/>
            <person name="Min B."/>
            <person name="Choi I.G."/>
            <person name="Park H."/>
            <person name="Plett J.M."/>
            <person name="Magnuson J."/>
            <person name="Spatafora J.W."/>
            <person name="Nagy L.G."/>
            <person name="Henrissat B."/>
            <person name="Grigoriev I.V."/>
            <person name="Yang Z.L."/>
            <person name="Xu J."/>
            <person name="Martin F.M."/>
        </authorList>
    </citation>
    <scope>NUCLEOTIDE SEQUENCE</scope>
    <source>
        <strain evidence="1">KUC20120723A-06</strain>
    </source>
</reference>
<dbReference type="EMBL" id="MU266346">
    <property type="protein sequence ID" value="KAH7929038.1"/>
    <property type="molecule type" value="Genomic_DNA"/>
</dbReference>
<proteinExistence type="predicted"/>